<organism evidence="12 13">
    <name type="scientific">Faecalicatena contorta</name>
    <dbReference type="NCBI Taxonomy" id="39482"/>
    <lineage>
        <taxon>Bacteria</taxon>
        <taxon>Bacillati</taxon>
        <taxon>Bacillota</taxon>
        <taxon>Clostridia</taxon>
        <taxon>Lachnospirales</taxon>
        <taxon>Lachnospiraceae</taxon>
        <taxon>Faecalicatena</taxon>
    </lineage>
</organism>
<dbReference type="InterPro" id="IPR012839">
    <property type="entry name" value="Organic_radical_activase"/>
</dbReference>
<comment type="cofactor">
    <cofactor evidence="1">
        <name>[4Fe-4S] cluster</name>
        <dbReference type="ChEBI" id="CHEBI:49883"/>
    </cofactor>
</comment>
<dbReference type="InterPro" id="IPR007197">
    <property type="entry name" value="rSAM"/>
</dbReference>
<dbReference type="CDD" id="cd01335">
    <property type="entry name" value="Radical_SAM"/>
    <property type="match status" value="1"/>
</dbReference>
<keyword evidence="7" id="KW-0408">Iron</keyword>
<dbReference type="InterPro" id="IPR040074">
    <property type="entry name" value="BssD/PflA/YjjW"/>
</dbReference>
<dbReference type="InterPro" id="IPR017896">
    <property type="entry name" value="4Fe4S_Fe-S-bd"/>
</dbReference>
<dbReference type="InterPro" id="IPR013785">
    <property type="entry name" value="Aldolase_TIM"/>
</dbReference>
<dbReference type="PROSITE" id="PS51918">
    <property type="entry name" value="RADICAL_SAM"/>
    <property type="match status" value="1"/>
</dbReference>
<dbReference type="Pfam" id="PF04055">
    <property type="entry name" value="Radical_SAM"/>
    <property type="match status" value="1"/>
</dbReference>
<keyword evidence="8" id="KW-0411">Iron-sulfur</keyword>
<evidence type="ECO:0000313" key="13">
    <source>
        <dbReference type="Proteomes" id="UP000095544"/>
    </source>
</evidence>
<sequence>MEELTGRIFNIQKCCNRDGRGMRTTVFFKGCGLRCLWCANPEGISFKPEITLNPVNCMGCGFCLKKCPNGAVFLDEEGAMQYDRAKCTACGLCVQLCPTEARKQFGQDYTVDELFRRIYQDRFYFEHSGGGVTFSGGETLMQPRFLYAIAKKCREYHINVAIETCGCGDYEAFAPCLDYIDFIYFDIKHMDSGMHQKITGRPNEEILENLKKICAHGNEICVRTPVVPGWNDSDENIRTTAQFISTLPAVRRYELLAYHRLGINKYKILDIEYPLPDIEEPDTGHMLHLVEAANEILIPAGKKCFYNIDNSADE</sequence>
<evidence type="ECO:0000256" key="3">
    <source>
        <dbReference type="ARBA" id="ARBA00022485"/>
    </source>
</evidence>
<dbReference type="STRING" id="39482.ERS852491_00440"/>
<dbReference type="Gene3D" id="3.30.70.20">
    <property type="match status" value="1"/>
</dbReference>
<dbReference type="EMBL" id="CYZU01000002">
    <property type="protein sequence ID" value="CUN75528.1"/>
    <property type="molecule type" value="Genomic_DNA"/>
</dbReference>
<dbReference type="InterPro" id="IPR001989">
    <property type="entry name" value="Radical_activat_CS"/>
</dbReference>
<reference evidence="12 13" key="1">
    <citation type="submission" date="2015-09" db="EMBL/GenBank/DDBJ databases">
        <authorList>
            <consortium name="Pathogen Informatics"/>
        </authorList>
    </citation>
    <scope>NUCLEOTIDE SEQUENCE [LARGE SCALE GENOMIC DNA]</scope>
    <source>
        <strain evidence="12 13">2789STDY5834876</strain>
    </source>
</reference>
<evidence type="ECO:0000259" key="10">
    <source>
        <dbReference type="PROSITE" id="PS51379"/>
    </source>
</evidence>
<dbReference type="RefSeq" id="WP_055150550.1">
    <property type="nucleotide sequence ID" value="NZ_CYZU01000002.1"/>
</dbReference>
<dbReference type="PANTHER" id="PTHR30352">
    <property type="entry name" value="PYRUVATE FORMATE-LYASE-ACTIVATING ENZYME"/>
    <property type="match status" value="1"/>
</dbReference>
<dbReference type="PIRSF" id="PIRSF000371">
    <property type="entry name" value="PFL_act_enz"/>
    <property type="match status" value="1"/>
</dbReference>
<dbReference type="PROSITE" id="PS00198">
    <property type="entry name" value="4FE4S_FER_1"/>
    <property type="match status" value="1"/>
</dbReference>
<dbReference type="SFLD" id="SFLDS00029">
    <property type="entry name" value="Radical_SAM"/>
    <property type="match status" value="1"/>
</dbReference>
<name>A0A173ZJX4_9FIRM</name>
<dbReference type="SFLD" id="SFLDG01066">
    <property type="entry name" value="organic_radical-activating_enz"/>
    <property type="match status" value="1"/>
</dbReference>
<evidence type="ECO:0000256" key="4">
    <source>
        <dbReference type="ARBA" id="ARBA00022691"/>
    </source>
</evidence>
<dbReference type="GO" id="GO:0046872">
    <property type="term" value="F:metal ion binding"/>
    <property type="evidence" value="ECO:0007669"/>
    <property type="project" value="UniProtKB-KW"/>
</dbReference>
<dbReference type="SUPFAM" id="SSF102114">
    <property type="entry name" value="Radical SAM enzymes"/>
    <property type="match status" value="1"/>
</dbReference>
<comment type="catalytic activity">
    <reaction evidence="9">
        <text>glycyl-[protein] + reduced [flavodoxin] + S-adenosyl-L-methionine = glycin-2-yl radical-[protein] + semiquinone [flavodoxin] + 5'-deoxyadenosine + L-methionine + H(+)</text>
        <dbReference type="Rhea" id="RHEA:61976"/>
        <dbReference type="Rhea" id="RHEA-COMP:10622"/>
        <dbReference type="Rhea" id="RHEA-COMP:14480"/>
        <dbReference type="Rhea" id="RHEA-COMP:15993"/>
        <dbReference type="Rhea" id="RHEA-COMP:15994"/>
        <dbReference type="ChEBI" id="CHEBI:15378"/>
        <dbReference type="ChEBI" id="CHEBI:17319"/>
        <dbReference type="ChEBI" id="CHEBI:29947"/>
        <dbReference type="ChEBI" id="CHEBI:32722"/>
        <dbReference type="ChEBI" id="CHEBI:57618"/>
        <dbReference type="ChEBI" id="CHEBI:57844"/>
        <dbReference type="ChEBI" id="CHEBI:59789"/>
        <dbReference type="ChEBI" id="CHEBI:140311"/>
    </reaction>
</comment>
<dbReference type="InterPro" id="IPR058240">
    <property type="entry name" value="rSAM_sf"/>
</dbReference>
<dbReference type="NCBIfam" id="TIGR02494">
    <property type="entry name" value="PFLE_PFLC"/>
    <property type="match status" value="1"/>
</dbReference>
<comment type="similarity">
    <text evidence="2">Belongs to the organic radical-activating enzymes family.</text>
</comment>
<dbReference type="PROSITE" id="PS01087">
    <property type="entry name" value="RADICAL_ACTIVATING"/>
    <property type="match status" value="1"/>
</dbReference>
<dbReference type="PANTHER" id="PTHR30352:SF4">
    <property type="entry name" value="PYRUVATE FORMATE-LYASE 2-ACTIVATING ENZYME"/>
    <property type="match status" value="1"/>
</dbReference>
<evidence type="ECO:0000256" key="7">
    <source>
        <dbReference type="ARBA" id="ARBA00023004"/>
    </source>
</evidence>
<evidence type="ECO:0000313" key="12">
    <source>
        <dbReference type="EMBL" id="CUN75528.1"/>
    </source>
</evidence>
<accession>A0A173ZJX4</accession>
<dbReference type="SFLD" id="SFLDG01118">
    <property type="entry name" value="activating_enzymes__group_2"/>
    <property type="match status" value="1"/>
</dbReference>
<dbReference type="InterPro" id="IPR017900">
    <property type="entry name" value="4Fe4S_Fe_S_CS"/>
</dbReference>
<protein>
    <submittedName>
        <fullName evidence="12">4-hydroxyphenylacetate decarboxylase activating enzyme</fullName>
        <ecNumber evidence="12">1.97.1.-</ecNumber>
    </submittedName>
</protein>
<gene>
    <name evidence="12" type="primary">hpdA_1</name>
    <name evidence="12" type="ORF">ERS852491_00440</name>
</gene>
<dbReference type="SUPFAM" id="SSF54862">
    <property type="entry name" value="4Fe-4S ferredoxins"/>
    <property type="match status" value="1"/>
</dbReference>
<evidence type="ECO:0000256" key="1">
    <source>
        <dbReference type="ARBA" id="ARBA00001966"/>
    </source>
</evidence>
<evidence type="ECO:0000256" key="5">
    <source>
        <dbReference type="ARBA" id="ARBA00022723"/>
    </source>
</evidence>
<dbReference type="PROSITE" id="PS51379">
    <property type="entry name" value="4FE4S_FER_2"/>
    <property type="match status" value="2"/>
</dbReference>
<dbReference type="OrthoDB" id="9782387at2"/>
<dbReference type="Proteomes" id="UP000095544">
    <property type="component" value="Unassembled WGS sequence"/>
</dbReference>
<dbReference type="GO" id="GO:0016491">
    <property type="term" value="F:oxidoreductase activity"/>
    <property type="evidence" value="ECO:0007669"/>
    <property type="project" value="UniProtKB-KW"/>
</dbReference>
<dbReference type="GO" id="GO:0051539">
    <property type="term" value="F:4 iron, 4 sulfur cluster binding"/>
    <property type="evidence" value="ECO:0007669"/>
    <property type="project" value="UniProtKB-KW"/>
</dbReference>
<evidence type="ECO:0000256" key="9">
    <source>
        <dbReference type="ARBA" id="ARBA00047365"/>
    </source>
</evidence>
<dbReference type="Pfam" id="PF00037">
    <property type="entry name" value="Fer4"/>
    <property type="match status" value="2"/>
</dbReference>
<evidence type="ECO:0000259" key="11">
    <source>
        <dbReference type="PROSITE" id="PS51918"/>
    </source>
</evidence>
<evidence type="ECO:0000256" key="6">
    <source>
        <dbReference type="ARBA" id="ARBA00023002"/>
    </source>
</evidence>
<feature type="domain" description="4Fe-4S ferredoxin-type" evidence="10">
    <location>
        <begin position="48"/>
        <end position="77"/>
    </location>
</feature>
<dbReference type="Gene3D" id="3.20.20.70">
    <property type="entry name" value="Aldolase class I"/>
    <property type="match status" value="1"/>
</dbReference>
<keyword evidence="5" id="KW-0479">Metal-binding</keyword>
<dbReference type="AlphaFoldDB" id="A0A173ZJX4"/>
<feature type="domain" description="4Fe-4S ferredoxin-type" evidence="10">
    <location>
        <begin position="78"/>
        <end position="108"/>
    </location>
</feature>
<dbReference type="InterPro" id="IPR034457">
    <property type="entry name" value="Organic_radical-activating"/>
</dbReference>
<keyword evidence="4" id="KW-0949">S-adenosyl-L-methionine</keyword>
<feature type="domain" description="Radical SAM core" evidence="11">
    <location>
        <begin position="17"/>
        <end position="299"/>
    </location>
</feature>
<evidence type="ECO:0000256" key="2">
    <source>
        <dbReference type="ARBA" id="ARBA00009777"/>
    </source>
</evidence>
<dbReference type="EC" id="1.97.1.-" evidence="12"/>
<evidence type="ECO:0000256" key="8">
    <source>
        <dbReference type="ARBA" id="ARBA00023014"/>
    </source>
</evidence>
<keyword evidence="6 12" id="KW-0560">Oxidoreductase</keyword>
<keyword evidence="3" id="KW-0004">4Fe-4S</keyword>
<proteinExistence type="inferred from homology"/>